<dbReference type="EMBL" id="RBAK01000004">
    <property type="protein sequence ID" value="RKN47862.1"/>
    <property type="molecule type" value="Genomic_DNA"/>
</dbReference>
<evidence type="ECO:0000313" key="8">
    <source>
        <dbReference type="EMBL" id="RKN47862.1"/>
    </source>
</evidence>
<protein>
    <submittedName>
        <fullName evidence="8">Copper oxidase</fullName>
    </submittedName>
</protein>
<dbReference type="CDD" id="cd04232">
    <property type="entry name" value="CuRO_1_CueO_FtsP"/>
    <property type="match status" value="1"/>
</dbReference>
<feature type="compositionally biased region" description="Low complexity" evidence="4">
    <location>
        <begin position="9"/>
        <end position="28"/>
    </location>
</feature>
<dbReference type="Proteomes" id="UP000281726">
    <property type="component" value="Unassembled WGS sequence"/>
</dbReference>
<keyword evidence="5" id="KW-1133">Transmembrane helix</keyword>
<keyword evidence="5" id="KW-0472">Membrane</keyword>
<dbReference type="InterPro" id="IPR045087">
    <property type="entry name" value="Cu-oxidase_fam"/>
</dbReference>
<dbReference type="Pfam" id="PF07731">
    <property type="entry name" value="Cu-oxidase_2"/>
    <property type="match status" value="1"/>
</dbReference>
<organism evidence="8 9">
    <name type="scientific">Micromonospora endolithica</name>
    <dbReference type="NCBI Taxonomy" id="230091"/>
    <lineage>
        <taxon>Bacteria</taxon>
        <taxon>Bacillati</taxon>
        <taxon>Actinomycetota</taxon>
        <taxon>Actinomycetes</taxon>
        <taxon>Micromonosporales</taxon>
        <taxon>Micromonosporaceae</taxon>
        <taxon>Micromonospora</taxon>
    </lineage>
</organism>
<keyword evidence="9" id="KW-1185">Reference proteome</keyword>
<dbReference type="Pfam" id="PF07732">
    <property type="entry name" value="Cu-oxidase_3"/>
    <property type="match status" value="1"/>
</dbReference>
<dbReference type="CDD" id="cd13890">
    <property type="entry name" value="CuRO_3_CueO_FtsP"/>
    <property type="match status" value="1"/>
</dbReference>
<feature type="domain" description="Plastocyanin-like" evidence="7">
    <location>
        <begin position="156"/>
        <end position="269"/>
    </location>
</feature>
<evidence type="ECO:0000256" key="1">
    <source>
        <dbReference type="ARBA" id="ARBA00010609"/>
    </source>
</evidence>
<evidence type="ECO:0000256" key="2">
    <source>
        <dbReference type="ARBA" id="ARBA00022723"/>
    </source>
</evidence>
<keyword evidence="2" id="KW-0479">Metal-binding</keyword>
<accession>A0A3A9ZH71</accession>
<dbReference type="InterPro" id="IPR002355">
    <property type="entry name" value="Cu_oxidase_Cu_BS"/>
</dbReference>
<dbReference type="SUPFAM" id="SSF49503">
    <property type="entry name" value="Cupredoxins"/>
    <property type="match status" value="3"/>
</dbReference>
<dbReference type="PANTHER" id="PTHR48267">
    <property type="entry name" value="CUPREDOXIN SUPERFAMILY PROTEIN"/>
    <property type="match status" value="1"/>
</dbReference>
<dbReference type="GO" id="GO:0016491">
    <property type="term" value="F:oxidoreductase activity"/>
    <property type="evidence" value="ECO:0007669"/>
    <property type="project" value="UniProtKB-KW"/>
</dbReference>
<dbReference type="GO" id="GO:0005507">
    <property type="term" value="F:copper ion binding"/>
    <property type="evidence" value="ECO:0007669"/>
    <property type="project" value="InterPro"/>
</dbReference>
<dbReference type="InterPro" id="IPR011706">
    <property type="entry name" value="Cu-oxidase_C"/>
</dbReference>
<comment type="similarity">
    <text evidence="1">Belongs to the multicopper oxidase family.</text>
</comment>
<evidence type="ECO:0000259" key="7">
    <source>
        <dbReference type="Pfam" id="PF07732"/>
    </source>
</evidence>
<dbReference type="PANTHER" id="PTHR48267:SF1">
    <property type="entry name" value="BILIRUBIN OXIDASE"/>
    <property type="match status" value="1"/>
</dbReference>
<reference evidence="8 9" key="1">
    <citation type="journal article" date="2004" name="Syst. Appl. Microbiol.">
        <title>Cryptoendolithic actinomycetes from antarctic sandstone rock samples: Micromonospora endolithica sp. nov. and two isolates related to Micromonospora coerulea Jensen 1932.</title>
        <authorList>
            <person name="Hirsch P."/>
            <person name="Mevs U."/>
            <person name="Kroppenstedt R.M."/>
            <person name="Schumann P."/>
            <person name="Stackebrandt E."/>
        </authorList>
    </citation>
    <scope>NUCLEOTIDE SEQUENCE [LARGE SCALE GENOMIC DNA]</scope>
    <source>
        <strain evidence="8 9">JCM 12677</strain>
    </source>
</reference>
<dbReference type="InterPro" id="IPR008972">
    <property type="entry name" value="Cupredoxin"/>
</dbReference>
<name>A0A3A9ZH71_9ACTN</name>
<dbReference type="AlphaFoldDB" id="A0A3A9ZH71"/>
<proteinExistence type="inferred from homology"/>
<dbReference type="Gene3D" id="2.60.40.420">
    <property type="entry name" value="Cupredoxins - blue copper proteins"/>
    <property type="match status" value="3"/>
</dbReference>
<comment type="caution">
    <text evidence="8">The sequence shown here is derived from an EMBL/GenBank/DDBJ whole genome shotgun (WGS) entry which is preliminary data.</text>
</comment>
<evidence type="ECO:0000256" key="4">
    <source>
        <dbReference type="SAM" id="MobiDB-lite"/>
    </source>
</evidence>
<dbReference type="CDD" id="cd13867">
    <property type="entry name" value="CuRO_2_CueO_FtsP"/>
    <property type="match status" value="1"/>
</dbReference>
<evidence type="ECO:0000256" key="5">
    <source>
        <dbReference type="SAM" id="Phobius"/>
    </source>
</evidence>
<evidence type="ECO:0000256" key="3">
    <source>
        <dbReference type="ARBA" id="ARBA00023002"/>
    </source>
</evidence>
<evidence type="ECO:0000313" key="9">
    <source>
        <dbReference type="Proteomes" id="UP000281726"/>
    </source>
</evidence>
<keyword evidence="5" id="KW-0812">Transmembrane</keyword>
<feature type="transmembrane region" description="Helical" evidence="5">
    <location>
        <begin position="96"/>
        <end position="116"/>
    </location>
</feature>
<evidence type="ECO:0000259" key="6">
    <source>
        <dbReference type="Pfam" id="PF07731"/>
    </source>
</evidence>
<dbReference type="PROSITE" id="PS00080">
    <property type="entry name" value="MULTICOPPER_OXIDASE2"/>
    <property type="match status" value="1"/>
</dbReference>
<keyword evidence="3" id="KW-0560">Oxidoreductase</keyword>
<dbReference type="InterPro" id="IPR011707">
    <property type="entry name" value="Cu-oxidase-like_N"/>
</dbReference>
<sequence>MTHERRSHGGTTTAAAPATALGRPGAGRPRCRLQPRSLLRTAAGVAGGSGARADARGPPRVVGRGGGRAGDGLEPAGWSPPVNGPRPRRRAVLKGLAAAGIVVVAPAVGFAGWVWVDSGRSNTGTLAFRNRLRIPPLLDATTDADGRRRFRLELRTGSTEFLPGTRTATWGANGSYLGPTLRARRGDRVAVDVTNRLPETTSIHWHGMHLPARMDGGPHQPIARDATWQPYWTVDQPAATLWYHPHLHQVTAPHVYRGVAGMFLVDDPATDDLPLPKRYGVDDVPLIVQDKKIADDGTLDESKMTFGGLTVTGLLGDKILVNGTYDPRFEVTTELVRLRLLNASNARIYHVGFADDREFALIAMDAGLLGAPERVGRLPLSPGERAEIVVRFAPGDDVVLKSFPPPLRANVAYERLAGGDDEHDLVKFVAVDPLRPSPALPAVLTSTPAPPPTTGEEFRLTMGDFTFNGRTMEMDRLDRVVGAGTVERWDVVNGQSIPHNFHVHGASFHVLDVDGGAPPAHLRGVKDTVYVAPGSTVGLAVSFLPHSDPRSPYMFHCHLLAHEDSGMMGQFVTVSDADRPLVRGDRLPLTHAHGN</sequence>
<feature type="domain" description="Plastocyanin-like" evidence="6">
    <location>
        <begin position="453"/>
        <end position="574"/>
    </location>
</feature>
<feature type="region of interest" description="Disordered" evidence="4">
    <location>
        <begin position="1"/>
        <end position="85"/>
    </location>
</feature>
<dbReference type="OrthoDB" id="345021at2"/>
<gene>
    <name evidence="8" type="ORF">D7223_14120</name>
</gene>